<name>A0A011VQD4_9HYPH</name>
<keyword evidence="3" id="KW-0804">Transcription</keyword>
<dbReference type="PROSITE" id="PS00041">
    <property type="entry name" value="HTH_ARAC_FAMILY_1"/>
    <property type="match status" value="1"/>
</dbReference>
<reference evidence="6 7" key="1">
    <citation type="submission" date="2014-02" db="EMBL/GenBank/DDBJ databases">
        <title>Aquamicrobium defluvii Genome sequencing.</title>
        <authorList>
            <person name="Wang X."/>
        </authorList>
    </citation>
    <scope>NUCLEOTIDE SEQUENCE [LARGE SCALE GENOMIC DNA]</scope>
    <source>
        <strain evidence="6 7">W13Z1</strain>
    </source>
</reference>
<evidence type="ECO:0000256" key="4">
    <source>
        <dbReference type="SAM" id="MobiDB-lite"/>
    </source>
</evidence>
<dbReference type="PROSITE" id="PS01124">
    <property type="entry name" value="HTH_ARAC_FAMILY_2"/>
    <property type="match status" value="1"/>
</dbReference>
<dbReference type="RefSeq" id="WP_051520329.1">
    <property type="nucleotide sequence ID" value="NZ_KK073877.1"/>
</dbReference>
<proteinExistence type="predicted"/>
<feature type="domain" description="HTH araC/xylS-type" evidence="5">
    <location>
        <begin position="242"/>
        <end position="343"/>
    </location>
</feature>
<dbReference type="PANTHER" id="PTHR46796:SF6">
    <property type="entry name" value="ARAC SUBFAMILY"/>
    <property type="match status" value="1"/>
</dbReference>
<dbReference type="GO" id="GO:0043565">
    <property type="term" value="F:sequence-specific DNA binding"/>
    <property type="evidence" value="ECO:0007669"/>
    <property type="project" value="InterPro"/>
</dbReference>
<evidence type="ECO:0000313" key="7">
    <source>
        <dbReference type="Proteomes" id="UP000019849"/>
    </source>
</evidence>
<feature type="region of interest" description="Disordered" evidence="4">
    <location>
        <begin position="1"/>
        <end position="26"/>
    </location>
</feature>
<dbReference type="GO" id="GO:0003700">
    <property type="term" value="F:DNA-binding transcription factor activity"/>
    <property type="evidence" value="ECO:0007669"/>
    <property type="project" value="InterPro"/>
</dbReference>
<dbReference type="Pfam" id="PF12833">
    <property type="entry name" value="HTH_18"/>
    <property type="match status" value="1"/>
</dbReference>
<dbReference type="STRING" id="69279.BG36_01765"/>
<dbReference type="HOGENOM" id="CLU_049704_2_1_5"/>
<dbReference type="SMART" id="SM00342">
    <property type="entry name" value="HTH_ARAC"/>
    <property type="match status" value="1"/>
</dbReference>
<evidence type="ECO:0000313" key="6">
    <source>
        <dbReference type="EMBL" id="EXL10590.1"/>
    </source>
</evidence>
<keyword evidence="1" id="KW-0805">Transcription regulation</keyword>
<evidence type="ECO:0000256" key="1">
    <source>
        <dbReference type="ARBA" id="ARBA00023015"/>
    </source>
</evidence>
<dbReference type="SUPFAM" id="SSF46689">
    <property type="entry name" value="Homeodomain-like"/>
    <property type="match status" value="1"/>
</dbReference>
<protein>
    <submittedName>
        <fullName evidence="6">AraC family transcriptional regulator</fullName>
    </submittedName>
</protein>
<sequence>MDRAPSLDEETTEGSSQAESHTPPVDVTNVLRFATDDLPIQQRHPYFREEFARRFLGLDIEPTYDDAFYSETSLLALPNVSMIEVRNRAQIVRRASDLLADGNDALFLYVNLVGTTVSSQSGREEVLRPGDAVFMSAAETFQQEQFELSKDLVFSLPRKQLRELVPGIEDMVGVHIPRDTPTLRLLEGYASAAMAADGLPLTPALQQTVASHILDLVVLVAGANGDAAQLPSHRGLRAVRLHAIKRWVKIHLTSPALSVNTAAAAFGVSPRSVQLLFESEGTTFTRYVLNERLALAHRRLSMPGSASRTITEIAYDCGFTDISYFNRSFRKTYGETPSGVRQQSLCDYRR</sequence>
<evidence type="ECO:0000256" key="2">
    <source>
        <dbReference type="ARBA" id="ARBA00023125"/>
    </source>
</evidence>
<dbReference type="AlphaFoldDB" id="A0A011VQD4"/>
<dbReference type="PATRIC" id="fig|69279.3.peg.357"/>
<keyword evidence="2" id="KW-0238">DNA-binding</keyword>
<comment type="caution">
    <text evidence="6">The sequence shown here is derived from an EMBL/GenBank/DDBJ whole genome shotgun (WGS) entry which is preliminary data.</text>
</comment>
<evidence type="ECO:0000256" key="3">
    <source>
        <dbReference type="ARBA" id="ARBA00023163"/>
    </source>
</evidence>
<dbReference type="InterPro" id="IPR018060">
    <property type="entry name" value="HTH_AraC"/>
</dbReference>
<gene>
    <name evidence="6" type="ORF">BG36_01765</name>
</gene>
<dbReference type="InterPro" id="IPR009057">
    <property type="entry name" value="Homeodomain-like_sf"/>
</dbReference>
<dbReference type="Proteomes" id="UP000019849">
    <property type="component" value="Unassembled WGS sequence"/>
</dbReference>
<dbReference type="EMBL" id="JENY01000001">
    <property type="protein sequence ID" value="EXL10590.1"/>
    <property type="molecule type" value="Genomic_DNA"/>
</dbReference>
<dbReference type="PANTHER" id="PTHR46796">
    <property type="entry name" value="HTH-TYPE TRANSCRIPTIONAL ACTIVATOR RHAS-RELATED"/>
    <property type="match status" value="1"/>
</dbReference>
<dbReference type="PRINTS" id="PR00032">
    <property type="entry name" value="HTHARAC"/>
</dbReference>
<dbReference type="InterPro" id="IPR020449">
    <property type="entry name" value="Tscrpt_reg_AraC-type_HTH"/>
</dbReference>
<dbReference type="eggNOG" id="COG2207">
    <property type="taxonomic scope" value="Bacteria"/>
</dbReference>
<dbReference type="Gene3D" id="1.10.10.60">
    <property type="entry name" value="Homeodomain-like"/>
    <property type="match status" value="1"/>
</dbReference>
<dbReference type="InterPro" id="IPR050204">
    <property type="entry name" value="AraC_XylS_family_regulators"/>
</dbReference>
<organism evidence="6 7">
    <name type="scientific">Aquamicrobium defluvii</name>
    <dbReference type="NCBI Taxonomy" id="69279"/>
    <lineage>
        <taxon>Bacteria</taxon>
        <taxon>Pseudomonadati</taxon>
        <taxon>Pseudomonadota</taxon>
        <taxon>Alphaproteobacteria</taxon>
        <taxon>Hyphomicrobiales</taxon>
        <taxon>Phyllobacteriaceae</taxon>
        <taxon>Aquamicrobium</taxon>
    </lineage>
</organism>
<dbReference type="Pfam" id="PF14525">
    <property type="entry name" value="AraC_binding_2"/>
    <property type="match status" value="1"/>
</dbReference>
<dbReference type="InterPro" id="IPR018062">
    <property type="entry name" value="HTH_AraC-typ_CS"/>
</dbReference>
<dbReference type="InterPro" id="IPR035418">
    <property type="entry name" value="AraC-bd_2"/>
</dbReference>
<evidence type="ECO:0000259" key="5">
    <source>
        <dbReference type="PROSITE" id="PS01124"/>
    </source>
</evidence>
<accession>A0A011VQD4</accession>